<dbReference type="OrthoDB" id="2588409at2"/>
<protein>
    <recommendedName>
        <fullName evidence="4">Lipoprotein</fullName>
    </recommendedName>
</protein>
<dbReference type="RefSeq" id="WP_090717423.1">
    <property type="nucleotide sequence ID" value="NZ_CBCSKY010000015.1"/>
</dbReference>
<accession>A0A1G8ZW77</accession>
<organism evidence="2 3">
    <name type="scientific">Paenibacillus typhae</name>
    <dbReference type="NCBI Taxonomy" id="1174501"/>
    <lineage>
        <taxon>Bacteria</taxon>
        <taxon>Bacillati</taxon>
        <taxon>Bacillota</taxon>
        <taxon>Bacilli</taxon>
        <taxon>Bacillales</taxon>
        <taxon>Paenibacillaceae</taxon>
        <taxon>Paenibacillus</taxon>
    </lineage>
</organism>
<dbReference type="EMBL" id="FNDX01000034">
    <property type="protein sequence ID" value="SDK19217.1"/>
    <property type="molecule type" value="Genomic_DNA"/>
</dbReference>
<evidence type="ECO:0000256" key="1">
    <source>
        <dbReference type="SAM" id="SignalP"/>
    </source>
</evidence>
<sequence>MKSSYIILGSMLFLFLSACTNSNTEASLSNETMTNFPTTVKTVVYSEVQFIHLDKNQLVNEADAIVKGRVLSQEVQKNFEGFPVTDTTIQVQTVFKGEAGETVEVRVDGGETDDMILVLDEDYIPKFEMDEEVIVFLSADKGDRPDKNDFGYYVVGQSQGNFSLKDNLQNDSIENNAKTLEFDLNNFQEEINQAASIN</sequence>
<feature type="chain" id="PRO_5038949056" description="Lipoprotein" evidence="1">
    <location>
        <begin position="19"/>
        <end position="198"/>
    </location>
</feature>
<keyword evidence="1" id="KW-0732">Signal</keyword>
<evidence type="ECO:0008006" key="4">
    <source>
        <dbReference type="Google" id="ProtNLM"/>
    </source>
</evidence>
<feature type="signal peptide" evidence="1">
    <location>
        <begin position="1"/>
        <end position="18"/>
    </location>
</feature>
<gene>
    <name evidence="2" type="ORF">SAMN05216192_13429</name>
</gene>
<reference evidence="3" key="1">
    <citation type="submission" date="2016-10" db="EMBL/GenBank/DDBJ databases">
        <authorList>
            <person name="Varghese N."/>
            <person name="Submissions S."/>
        </authorList>
    </citation>
    <scope>NUCLEOTIDE SEQUENCE [LARGE SCALE GENOMIC DNA]</scope>
    <source>
        <strain evidence="3">CGMCC 1.11012</strain>
    </source>
</reference>
<keyword evidence="3" id="KW-1185">Reference proteome</keyword>
<evidence type="ECO:0000313" key="2">
    <source>
        <dbReference type="EMBL" id="SDK19217.1"/>
    </source>
</evidence>
<dbReference type="STRING" id="1174501.SAMN05216192_13429"/>
<dbReference type="Proteomes" id="UP000199050">
    <property type="component" value="Unassembled WGS sequence"/>
</dbReference>
<name>A0A1G8ZW77_9BACL</name>
<dbReference type="PROSITE" id="PS51257">
    <property type="entry name" value="PROKAR_LIPOPROTEIN"/>
    <property type="match status" value="1"/>
</dbReference>
<evidence type="ECO:0000313" key="3">
    <source>
        <dbReference type="Proteomes" id="UP000199050"/>
    </source>
</evidence>
<proteinExistence type="predicted"/>
<dbReference type="AlphaFoldDB" id="A0A1G8ZW77"/>